<gene>
    <name evidence="2" type="ORF">DEO72_LG7g2136</name>
</gene>
<sequence>MDQVDPRTQMDQMGPTTQTVIEPYDPDKQGDLMTHKGQTGLTTQIGWSSLTTHNQDESAGSMAQARQASPTTHTGLASQTS</sequence>
<feature type="region of interest" description="Disordered" evidence="1">
    <location>
        <begin position="1"/>
        <end position="81"/>
    </location>
</feature>
<evidence type="ECO:0000313" key="2">
    <source>
        <dbReference type="EMBL" id="QCE00845.1"/>
    </source>
</evidence>
<protein>
    <submittedName>
        <fullName evidence="2">Uncharacterized protein</fullName>
    </submittedName>
</protein>
<evidence type="ECO:0000256" key="1">
    <source>
        <dbReference type="SAM" id="MobiDB-lite"/>
    </source>
</evidence>
<dbReference type="EMBL" id="CP039351">
    <property type="protein sequence ID" value="QCE00845.1"/>
    <property type="molecule type" value="Genomic_DNA"/>
</dbReference>
<evidence type="ECO:0000313" key="3">
    <source>
        <dbReference type="Proteomes" id="UP000501690"/>
    </source>
</evidence>
<proteinExistence type="predicted"/>
<accession>A0A4D6MM56</accession>
<dbReference type="AlphaFoldDB" id="A0A4D6MM56"/>
<feature type="compositionally biased region" description="Polar residues" evidence="1">
    <location>
        <begin position="36"/>
        <end position="53"/>
    </location>
</feature>
<feature type="compositionally biased region" description="Basic and acidic residues" evidence="1">
    <location>
        <begin position="25"/>
        <end position="34"/>
    </location>
</feature>
<feature type="compositionally biased region" description="Polar residues" evidence="1">
    <location>
        <begin position="9"/>
        <end position="20"/>
    </location>
</feature>
<dbReference type="Proteomes" id="UP000501690">
    <property type="component" value="Linkage Group LG7"/>
</dbReference>
<reference evidence="2 3" key="1">
    <citation type="submission" date="2019-04" db="EMBL/GenBank/DDBJ databases">
        <title>An improved genome assembly and genetic linkage map for asparagus bean, Vigna unguiculata ssp. sesquipedialis.</title>
        <authorList>
            <person name="Xia Q."/>
            <person name="Zhang R."/>
            <person name="Dong Y."/>
        </authorList>
    </citation>
    <scope>NUCLEOTIDE SEQUENCE [LARGE SCALE GENOMIC DNA]</scope>
    <source>
        <tissue evidence="2">Leaf</tissue>
    </source>
</reference>
<organism evidence="2 3">
    <name type="scientific">Vigna unguiculata</name>
    <name type="common">Cowpea</name>
    <dbReference type="NCBI Taxonomy" id="3917"/>
    <lineage>
        <taxon>Eukaryota</taxon>
        <taxon>Viridiplantae</taxon>
        <taxon>Streptophyta</taxon>
        <taxon>Embryophyta</taxon>
        <taxon>Tracheophyta</taxon>
        <taxon>Spermatophyta</taxon>
        <taxon>Magnoliopsida</taxon>
        <taxon>eudicotyledons</taxon>
        <taxon>Gunneridae</taxon>
        <taxon>Pentapetalae</taxon>
        <taxon>rosids</taxon>
        <taxon>fabids</taxon>
        <taxon>Fabales</taxon>
        <taxon>Fabaceae</taxon>
        <taxon>Papilionoideae</taxon>
        <taxon>50 kb inversion clade</taxon>
        <taxon>NPAAA clade</taxon>
        <taxon>indigoferoid/millettioid clade</taxon>
        <taxon>Phaseoleae</taxon>
        <taxon>Vigna</taxon>
    </lineage>
</organism>
<feature type="compositionally biased region" description="Polar residues" evidence="1">
    <location>
        <begin position="64"/>
        <end position="81"/>
    </location>
</feature>
<keyword evidence="3" id="KW-1185">Reference proteome</keyword>
<name>A0A4D6MM56_VIGUN</name>